<dbReference type="AlphaFoldDB" id="A0A7C9EW89"/>
<organism evidence="2">
    <name type="scientific">Opuntia streptacantha</name>
    <name type="common">Prickly pear cactus</name>
    <name type="synonym">Opuntia cardona</name>
    <dbReference type="NCBI Taxonomy" id="393608"/>
    <lineage>
        <taxon>Eukaryota</taxon>
        <taxon>Viridiplantae</taxon>
        <taxon>Streptophyta</taxon>
        <taxon>Embryophyta</taxon>
        <taxon>Tracheophyta</taxon>
        <taxon>Spermatophyta</taxon>
        <taxon>Magnoliopsida</taxon>
        <taxon>eudicotyledons</taxon>
        <taxon>Gunneridae</taxon>
        <taxon>Pentapetalae</taxon>
        <taxon>Caryophyllales</taxon>
        <taxon>Cactineae</taxon>
        <taxon>Cactaceae</taxon>
        <taxon>Opuntioideae</taxon>
        <taxon>Opuntia</taxon>
    </lineage>
</organism>
<dbReference type="InterPro" id="IPR029480">
    <property type="entry name" value="Transpos_assoc"/>
</dbReference>
<protein>
    <recommendedName>
        <fullName evidence="1">Transposase-associated domain-containing protein</fullName>
    </recommendedName>
</protein>
<sequence length="143" mass="16950">MDQNREWMYRRLDGKYLNKVFIEKVGEFISFTCRQEEFQRCQKLKCPCVKCRSKPYSDVDTIKLHLYQRGFQPNYYRWIHHGEPFPDEEGACASSSNVEVVVNPMREMVMDAYTPITSLLLQEATLNTTHEPIPEAKRFLHLL</sequence>
<evidence type="ECO:0000259" key="1">
    <source>
        <dbReference type="Pfam" id="PF13963"/>
    </source>
</evidence>
<proteinExistence type="predicted"/>
<reference evidence="2" key="1">
    <citation type="journal article" date="2013" name="J. Plant Res.">
        <title>Effect of fungi and light on seed germination of three Opuntia species from semiarid lands of central Mexico.</title>
        <authorList>
            <person name="Delgado-Sanchez P."/>
            <person name="Jimenez-Bremont J.F."/>
            <person name="Guerrero-Gonzalez Mde L."/>
            <person name="Flores J."/>
        </authorList>
    </citation>
    <scope>NUCLEOTIDE SEQUENCE</scope>
    <source>
        <tissue evidence="2">Cladode</tissue>
    </source>
</reference>
<name>A0A7C9EW89_OPUST</name>
<evidence type="ECO:0000313" key="2">
    <source>
        <dbReference type="EMBL" id="MBA4669169.1"/>
    </source>
</evidence>
<feature type="domain" description="Transposase-associated" evidence="1">
    <location>
        <begin position="5"/>
        <end position="83"/>
    </location>
</feature>
<dbReference type="Pfam" id="PF13963">
    <property type="entry name" value="Transpos_assoc"/>
    <property type="match status" value="1"/>
</dbReference>
<reference evidence="2" key="2">
    <citation type="submission" date="2020-07" db="EMBL/GenBank/DDBJ databases">
        <authorList>
            <person name="Vera ALvarez R."/>
            <person name="Arias-Moreno D.M."/>
            <person name="Jimenez-Jacinto V."/>
            <person name="Jimenez-Bremont J.F."/>
            <person name="Swaminathan K."/>
            <person name="Moose S.P."/>
            <person name="Guerrero-Gonzalez M.L."/>
            <person name="Marino-Ramirez L."/>
            <person name="Landsman D."/>
            <person name="Rodriguez-Kessler M."/>
            <person name="Delgado-Sanchez P."/>
        </authorList>
    </citation>
    <scope>NUCLEOTIDE SEQUENCE</scope>
    <source>
        <tissue evidence="2">Cladode</tissue>
    </source>
</reference>
<accession>A0A7C9EW89</accession>
<dbReference type="EMBL" id="GISG01242574">
    <property type="protein sequence ID" value="MBA4669169.1"/>
    <property type="molecule type" value="Transcribed_RNA"/>
</dbReference>